<protein>
    <submittedName>
        <fullName evidence="1">Uncharacterized protein</fullName>
    </submittedName>
</protein>
<evidence type="ECO:0000313" key="2">
    <source>
        <dbReference type="Proteomes" id="UP001642720"/>
    </source>
</evidence>
<keyword evidence="2" id="KW-1185">Reference proteome</keyword>
<proteinExistence type="predicted"/>
<name>A0ABY2GQH4_9HYPO</name>
<reference evidence="1 2" key="1">
    <citation type="submission" date="2018-01" db="EMBL/GenBank/DDBJ databases">
        <title>Genome characterization of the sugarcane-associated fungus Trichoderma ghanense CCMA-1212 and their application in lignocelulose bioconversion.</title>
        <authorList>
            <person name="Steindorff A.S."/>
            <person name="Mendes T.D."/>
            <person name="Vilela E.S.D."/>
            <person name="Rodrigues D.S."/>
            <person name="Formighieri E.F."/>
            <person name="Melo I.S."/>
            <person name="Favaro L.C.L."/>
        </authorList>
    </citation>
    <scope>NUCLEOTIDE SEQUENCE [LARGE SCALE GENOMIC DNA]</scope>
    <source>
        <strain evidence="1 2">CCMA-1212</strain>
    </source>
</reference>
<evidence type="ECO:0000313" key="1">
    <source>
        <dbReference type="EMBL" id="TFA98172.1"/>
    </source>
</evidence>
<dbReference type="EMBL" id="PPTA01000022">
    <property type="protein sequence ID" value="TFA98172.1"/>
    <property type="molecule type" value="Genomic_DNA"/>
</dbReference>
<sequence>MAGLLETPKKETASAAAAGKAPPPVLVISSEILPRGCVCLRQIAPSVLFPDIKSRTIQDSLAELCKTVPNMRLLAMLNVTMRHNSASFPPRASFRIQPFRLVACQRPPYLDRLFLDTTTIGKALPLID</sequence>
<comment type="caution">
    <text evidence="1">The sequence shown here is derived from an EMBL/GenBank/DDBJ whole genome shotgun (WGS) entry which is preliminary data.</text>
</comment>
<accession>A0ABY2GQH4</accession>
<dbReference type="RefSeq" id="XP_073554374.1">
    <property type="nucleotide sequence ID" value="XM_073707078.1"/>
</dbReference>
<gene>
    <name evidence="1" type="ORF">CCMA1212_010023</name>
</gene>
<dbReference type="GeneID" id="300581528"/>
<dbReference type="Proteomes" id="UP001642720">
    <property type="component" value="Unassembled WGS sequence"/>
</dbReference>
<organism evidence="1 2">
    <name type="scientific">Trichoderma ghanense</name>
    <dbReference type="NCBI Taxonomy" id="65468"/>
    <lineage>
        <taxon>Eukaryota</taxon>
        <taxon>Fungi</taxon>
        <taxon>Dikarya</taxon>
        <taxon>Ascomycota</taxon>
        <taxon>Pezizomycotina</taxon>
        <taxon>Sordariomycetes</taxon>
        <taxon>Hypocreomycetidae</taxon>
        <taxon>Hypocreales</taxon>
        <taxon>Hypocreaceae</taxon>
        <taxon>Trichoderma</taxon>
    </lineage>
</organism>